<sequence length="142" mass="15595">MTDPGTNGRVPRSELCALWQRPFEDRADAVVALFALNDEYAVVFGEPICLSSGYRTYEEQAALRRTKGAVAAPAGLSNHGWGLAVDLCSDAYTGARGRWLAKNAGAFGWENPAWARKGGSGFYEPWHWEYVPGRDAIEATQR</sequence>
<dbReference type="EMBL" id="JAAXOY010000001">
    <property type="protein sequence ID" value="NKY37992.1"/>
    <property type="molecule type" value="Genomic_DNA"/>
</dbReference>
<evidence type="ECO:0000313" key="3">
    <source>
        <dbReference type="Proteomes" id="UP000777774"/>
    </source>
</evidence>
<gene>
    <name evidence="2" type="ORF">HGA02_00195</name>
</gene>
<dbReference type="InterPro" id="IPR009045">
    <property type="entry name" value="Zn_M74/Hedgehog-like"/>
</dbReference>
<protein>
    <recommendedName>
        <fullName evidence="1">D-alanyl-D-alanine carboxypeptidase-like core domain-containing protein</fullName>
    </recommendedName>
</protein>
<comment type="caution">
    <text evidence="2">The sequence shown here is derived from an EMBL/GenBank/DDBJ whole genome shotgun (WGS) entry which is preliminary data.</text>
</comment>
<proteinExistence type="predicted"/>
<dbReference type="Gene3D" id="3.30.1380.10">
    <property type="match status" value="1"/>
</dbReference>
<accession>A0ABX1JXB9</accession>
<dbReference type="InterPro" id="IPR052179">
    <property type="entry name" value="DD-CPase-like"/>
</dbReference>
<dbReference type="Pfam" id="PF02557">
    <property type="entry name" value="VanY"/>
    <property type="match status" value="1"/>
</dbReference>
<name>A0ABX1JXB9_9CELL</name>
<dbReference type="InterPro" id="IPR003709">
    <property type="entry name" value="VanY-like_core_dom"/>
</dbReference>
<evidence type="ECO:0000259" key="1">
    <source>
        <dbReference type="Pfam" id="PF02557"/>
    </source>
</evidence>
<dbReference type="PANTHER" id="PTHR34385:SF1">
    <property type="entry name" value="PEPTIDOGLYCAN L-ALANYL-D-GLUTAMATE ENDOPEPTIDASE CWLK"/>
    <property type="match status" value="1"/>
</dbReference>
<keyword evidence="3" id="KW-1185">Reference proteome</keyword>
<reference evidence="2 3" key="1">
    <citation type="submission" date="2020-04" db="EMBL/GenBank/DDBJ databases">
        <title>MicrobeNet Type strains.</title>
        <authorList>
            <person name="Nicholson A.C."/>
        </authorList>
    </citation>
    <scope>NUCLEOTIDE SEQUENCE [LARGE SCALE GENOMIC DNA]</scope>
    <source>
        <strain evidence="2 3">ATCC BAA-787</strain>
    </source>
</reference>
<dbReference type="PANTHER" id="PTHR34385">
    <property type="entry name" value="D-ALANYL-D-ALANINE CARBOXYPEPTIDASE"/>
    <property type="match status" value="1"/>
</dbReference>
<dbReference type="CDD" id="cd14814">
    <property type="entry name" value="Peptidase_M15"/>
    <property type="match status" value="1"/>
</dbReference>
<dbReference type="RefSeq" id="WP_168676217.1">
    <property type="nucleotide sequence ID" value="NZ_JAAXOY010000001.1"/>
</dbReference>
<evidence type="ECO:0000313" key="2">
    <source>
        <dbReference type="EMBL" id="NKY37992.1"/>
    </source>
</evidence>
<organism evidence="2 3">
    <name type="scientific">Cellulomonas septica</name>
    <dbReference type="NCBI Taxonomy" id="285080"/>
    <lineage>
        <taxon>Bacteria</taxon>
        <taxon>Bacillati</taxon>
        <taxon>Actinomycetota</taxon>
        <taxon>Actinomycetes</taxon>
        <taxon>Micrococcales</taxon>
        <taxon>Cellulomonadaceae</taxon>
        <taxon>Cellulomonas</taxon>
    </lineage>
</organism>
<dbReference type="SUPFAM" id="SSF55166">
    <property type="entry name" value="Hedgehog/DD-peptidase"/>
    <property type="match status" value="1"/>
</dbReference>
<feature type="domain" description="D-alanyl-D-alanine carboxypeptidase-like core" evidence="1">
    <location>
        <begin position="46"/>
        <end position="132"/>
    </location>
</feature>
<dbReference type="Proteomes" id="UP000777774">
    <property type="component" value="Unassembled WGS sequence"/>
</dbReference>